<protein>
    <recommendedName>
        <fullName evidence="1">HAAS transmembrane region domain-containing protein</fullName>
    </recommendedName>
</protein>
<dbReference type="EMBL" id="NUEL01000004">
    <property type="protein sequence ID" value="PEJ11301.1"/>
    <property type="molecule type" value="Genomic_DNA"/>
</dbReference>
<evidence type="ECO:0000259" key="1">
    <source>
        <dbReference type="Pfam" id="PF08006"/>
    </source>
</evidence>
<reference evidence="2 3" key="1">
    <citation type="submission" date="2017-09" db="EMBL/GenBank/DDBJ databases">
        <title>Large-scale bioinformatics analysis of Bacillus genomes uncovers conserved roles of natural products in bacterial physiology.</title>
        <authorList>
            <consortium name="Agbiome Team Llc"/>
            <person name="Bleich R.M."/>
            <person name="Grubbs K.J."/>
            <person name="Santa Maria K.C."/>
            <person name="Allen S.E."/>
            <person name="Farag S."/>
            <person name="Shank E.A."/>
            <person name="Bowers A."/>
        </authorList>
    </citation>
    <scope>NUCLEOTIDE SEQUENCE [LARGE SCALE GENOMIC DNA]</scope>
    <source>
        <strain evidence="2 3">AFS004017</strain>
    </source>
</reference>
<accession>A0A2A7W6Q0</accession>
<dbReference type="PANTHER" id="PTHR41307:SF1">
    <property type="entry name" value="MEMBRANE PROTEIN"/>
    <property type="match status" value="1"/>
</dbReference>
<comment type="caution">
    <text evidence="2">The sequence shown here is derived from an EMBL/GenBank/DDBJ whole genome shotgun (WGS) entry which is preliminary data.</text>
</comment>
<dbReference type="SUPFAM" id="SSF158560">
    <property type="entry name" value="BH3980-like"/>
    <property type="match status" value="1"/>
</dbReference>
<organism evidence="2 3">
    <name type="scientific">Bacillus wiedmannii</name>
    <dbReference type="NCBI Taxonomy" id="1890302"/>
    <lineage>
        <taxon>Bacteria</taxon>
        <taxon>Bacillati</taxon>
        <taxon>Bacillota</taxon>
        <taxon>Bacilli</taxon>
        <taxon>Bacillales</taxon>
        <taxon>Bacillaceae</taxon>
        <taxon>Bacillus</taxon>
        <taxon>Bacillus cereus group</taxon>
    </lineage>
</organism>
<dbReference type="NCBIfam" id="NF005808">
    <property type="entry name" value="PRK07668.1"/>
    <property type="match status" value="1"/>
</dbReference>
<dbReference type="AlphaFoldDB" id="A0A2A7W6Q0"/>
<dbReference type="Proteomes" id="UP000220045">
    <property type="component" value="Unassembled WGS sequence"/>
</dbReference>
<dbReference type="PANTHER" id="PTHR41307">
    <property type="entry name" value="MEMBRANE PROTEIN-RELATED"/>
    <property type="match status" value="1"/>
</dbReference>
<feature type="domain" description="HAAS transmembrane region" evidence="1">
    <location>
        <begin position="88"/>
        <end position="205"/>
    </location>
</feature>
<proteinExistence type="predicted"/>
<sequence>MLSNEGQNFLDDTQGYLRIKGIRETDIISFIEDAELHLIEGEKKGKTVSDIFGHAPKEYANQLAKEMDIDRKGNYKLLLYFIVNLLAFTMMKSVFFSASHHRLFYSLIELIGYPIMIFVGIIVLIWGMRTASFKRKGTEFLIMYISGAIWFLLIFSIALLNKFYGTTFIKFTSTESFILVGIVVLLAAVTNIKFGGWFTLSYLLVPIVLEYVFVMIDVSSIIGMYVQQIILFIVIYMLLKIHIKLEKKEVYE</sequence>
<dbReference type="RefSeq" id="WP_098092782.1">
    <property type="nucleotide sequence ID" value="NZ_NUEL01000004.1"/>
</dbReference>
<gene>
    <name evidence="2" type="ORF">CN684_01940</name>
</gene>
<dbReference type="InterPro" id="IPR012963">
    <property type="entry name" value="HAAS_TM"/>
</dbReference>
<dbReference type="Pfam" id="PF08006">
    <property type="entry name" value="HAAS_TM"/>
    <property type="match status" value="1"/>
</dbReference>
<name>A0A2A7W6Q0_9BACI</name>
<evidence type="ECO:0000313" key="3">
    <source>
        <dbReference type="Proteomes" id="UP000220045"/>
    </source>
</evidence>
<evidence type="ECO:0000313" key="2">
    <source>
        <dbReference type="EMBL" id="PEJ11301.1"/>
    </source>
</evidence>